<dbReference type="InterPro" id="IPR036505">
    <property type="entry name" value="Amidase/PGRP_sf"/>
</dbReference>
<dbReference type="Pfam" id="PF01510">
    <property type="entry name" value="Amidase_2"/>
    <property type="match status" value="1"/>
</dbReference>
<keyword evidence="7" id="KW-0479">Metal-binding</keyword>
<dbReference type="GO" id="GO:0046872">
    <property type="term" value="F:metal ion binding"/>
    <property type="evidence" value="ECO:0007669"/>
    <property type="project" value="UniProtKB-KW"/>
</dbReference>
<dbReference type="GO" id="GO:0071555">
    <property type="term" value="P:cell wall organization"/>
    <property type="evidence" value="ECO:0007669"/>
    <property type="project" value="UniProtKB-KW"/>
</dbReference>
<comment type="subcellular location">
    <subcellularLocation>
        <location evidence="3">Cytoplasm</location>
    </subcellularLocation>
</comment>
<evidence type="ECO:0000313" key="14">
    <source>
        <dbReference type="EMBL" id="BAO43964.1"/>
    </source>
</evidence>
<dbReference type="KEGG" id="tbn:TBH_C1034"/>
<dbReference type="InterPro" id="IPR051206">
    <property type="entry name" value="NAMLAA_amidase_2"/>
</dbReference>
<dbReference type="Gene3D" id="3.40.80.10">
    <property type="entry name" value="Peptidoglycan recognition protein-like"/>
    <property type="match status" value="1"/>
</dbReference>
<keyword evidence="15" id="KW-1185">Reference proteome</keyword>
<gene>
    <name evidence="14" type="ORF">TBH_C1034</name>
</gene>
<keyword evidence="6" id="KW-0963">Cytoplasm</keyword>
<dbReference type="GO" id="GO:0009253">
    <property type="term" value="P:peptidoglycan catabolic process"/>
    <property type="evidence" value="ECO:0007669"/>
    <property type="project" value="InterPro"/>
</dbReference>
<evidence type="ECO:0000259" key="13">
    <source>
        <dbReference type="SMART" id="SM00644"/>
    </source>
</evidence>
<evidence type="ECO:0000256" key="5">
    <source>
        <dbReference type="ARBA" id="ARBA00011901"/>
    </source>
</evidence>
<keyword evidence="10" id="KW-0961">Cell wall biogenesis/degradation</keyword>
<evidence type="ECO:0000313" key="15">
    <source>
        <dbReference type="Proteomes" id="UP000031631"/>
    </source>
</evidence>
<evidence type="ECO:0000256" key="8">
    <source>
        <dbReference type="ARBA" id="ARBA00022801"/>
    </source>
</evidence>
<feature type="domain" description="N-acetylmuramoyl-L-alanine amidase" evidence="13">
    <location>
        <begin position="17"/>
        <end position="168"/>
    </location>
</feature>
<evidence type="ECO:0000256" key="11">
    <source>
        <dbReference type="ARBA" id="ARBA00039257"/>
    </source>
</evidence>
<evidence type="ECO:0000256" key="6">
    <source>
        <dbReference type="ARBA" id="ARBA00022490"/>
    </source>
</evidence>
<organism evidence="14 15">
    <name type="scientific">Thiolapillus brandeum</name>
    <dbReference type="NCBI Taxonomy" id="1076588"/>
    <lineage>
        <taxon>Bacteria</taxon>
        <taxon>Pseudomonadati</taxon>
        <taxon>Pseudomonadota</taxon>
        <taxon>Gammaproteobacteria</taxon>
        <taxon>Chromatiales</taxon>
        <taxon>Sedimenticolaceae</taxon>
        <taxon>Thiolapillus</taxon>
    </lineage>
</organism>
<dbReference type="RefSeq" id="WP_144375220.1">
    <property type="nucleotide sequence ID" value="NZ_AP012273.1"/>
</dbReference>
<accession>A0A7U6GHZ5</accession>
<evidence type="ECO:0000256" key="4">
    <source>
        <dbReference type="ARBA" id="ARBA00007553"/>
    </source>
</evidence>
<dbReference type="InterPro" id="IPR002502">
    <property type="entry name" value="Amidase_domain"/>
</dbReference>
<evidence type="ECO:0000256" key="2">
    <source>
        <dbReference type="ARBA" id="ARBA00001947"/>
    </source>
</evidence>
<dbReference type="AlphaFoldDB" id="A0A7U6GHZ5"/>
<dbReference type="CDD" id="cd06583">
    <property type="entry name" value="PGRP"/>
    <property type="match status" value="1"/>
</dbReference>
<protein>
    <recommendedName>
        <fullName evidence="11">1,6-anhydro-N-acetylmuramyl-L-alanine amidase AmpD</fullName>
        <ecNumber evidence="5">3.5.1.28</ecNumber>
    </recommendedName>
    <alternativeName>
        <fullName evidence="12">N-acetylmuramoyl-L-alanine amidase</fullName>
    </alternativeName>
</protein>
<proteinExistence type="inferred from homology"/>
<reference evidence="14 15" key="1">
    <citation type="journal article" date="2014" name="PLoS ONE">
        <title>Physiological and genomic features of a novel sulfur-oxidizing gammaproteobacterium belonging to a previously uncultivated symbiotic lineage isolated from a hydrothermal vent.</title>
        <authorList>
            <person name="Nunoura T."/>
            <person name="Takaki Y."/>
            <person name="Kazama H."/>
            <person name="Kakuta J."/>
            <person name="Shimamura S."/>
            <person name="Makita H."/>
            <person name="Hirai M."/>
            <person name="Miyazaki M."/>
            <person name="Takai K."/>
        </authorList>
    </citation>
    <scope>NUCLEOTIDE SEQUENCE [LARGE SCALE GENOMIC DNA]</scope>
    <source>
        <strain evidence="14 15">Hiromi1</strain>
    </source>
</reference>
<comment type="cofactor">
    <cofactor evidence="2">
        <name>Zn(2+)</name>
        <dbReference type="ChEBI" id="CHEBI:29105"/>
    </cofactor>
</comment>
<dbReference type="PANTHER" id="PTHR30417:SF4">
    <property type="entry name" value="1,6-ANHYDRO-N-ACETYLMURAMYL-L-ALANINE AMIDASE AMPD"/>
    <property type="match status" value="1"/>
</dbReference>
<comment type="catalytic activity">
    <reaction evidence="1">
        <text>Hydrolyzes the link between N-acetylmuramoyl residues and L-amino acid residues in certain cell-wall glycopeptides.</text>
        <dbReference type="EC" id="3.5.1.28"/>
    </reaction>
</comment>
<dbReference type="EMBL" id="AP012273">
    <property type="protein sequence ID" value="BAO43964.1"/>
    <property type="molecule type" value="Genomic_DNA"/>
</dbReference>
<dbReference type="PANTHER" id="PTHR30417">
    <property type="entry name" value="N-ACETYLMURAMOYL-L-ALANINE AMIDASE AMID"/>
    <property type="match status" value="1"/>
</dbReference>
<dbReference type="SUPFAM" id="SSF55846">
    <property type="entry name" value="N-acetylmuramoyl-L-alanine amidase-like"/>
    <property type="match status" value="1"/>
</dbReference>
<evidence type="ECO:0000256" key="1">
    <source>
        <dbReference type="ARBA" id="ARBA00001561"/>
    </source>
</evidence>
<keyword evidence="9" id="KW-0862">Zinc</keyword>
<name>A0A7U6GHZ5_9GAMM</name>
<dbReference type="GO" id="GO:0008745">
    <property type="term" value="F:N-acetylmuramoyl-L-alanine amidase activity"/>
    <property type="evidence" value="ECO:0007669"/>
    <property type="project" value="UniProtKB-EC"/>
</dbReference>
<dbReference type="EC" id="3.5.1.28" evidence="5"/>
<dbReference type="NCBIfam" id="NF008758">
    <property type="entry name" value="PRK11789.1"/>
    <property type="match status" value="1"/>
</dbReference>
<dbReference type="GO" id="GO:0005737">
    <property type="term" value="C:cytoplasm"/>
    <property type="evidence" value="ECO:0007669"/>
    <property type="project" value="UniProtKB-SubCell"/>
</dbReference>
<evidence type="ECO:0000256" key="10">
    <source>
        <dbReference type="ARBA" id="ARBA00023316"/>
    </source>
</evidence>
<evidence type="ECO:0000256" key="12">
    <source>
        <dbReference type="ARBA" id="ARBA00042615"/>
    </source>
</evidence>
<evidence type="ECO:0000256" key="9">
    <source>
        <dbReference type="ARBA" id="ARBA00022833"/>
    </source>
</evidence>
<sequence length="183" mass="20804">MPAPFNTMLSADQYLPSPNHDERPAGTTPDLLVIHNISLPPDEYGGPWIADLFLNQLDPCAHPYFAKIYHMKVSAHALVRRDGEVIQFVSLDKRAWHAGESCFDDRKNCNDYSIGIEMEGSDRIPYTNAQYQALARITREIMEYYPGITSRRITGHENIAPGRKTDPGPAFDWKRYRTALINP</sequence>
<keyword evidence="8" id="KW-0378">Hydrolase</keyword>
<comment type="similarity">
    <text evidence="4">Belongs to the N-acetylmuramoyl-L-alanine amidase 2 family.</text>
</comment>
<evidence type="ECO:0000256" key="7">
    <source>
        <dbReference type="ARBA" id="ARBA00022723"/>
    </source>
</evidence>
<dbReference type="GO" id="GO:0009254">
    <property type="term" value="P:peptidoglycan turnover"/>
    <property type="evidence" value="ECO:0007669"/>
    <property type="project" value="TreeGrafter"/>
</dbReference>
<dbReference type="Proteomes" id="UP000031631">
    <property type="component" value="Chromosome"/>
</dbReference>
<dbReference type="OrthoDB" id="9794842at2"/>
<dbReference type="SMART" id="SM00644">
    <property type="entry name" value="Ami_2"/>
    <property type="match status" value="1"/>
</dbReference>
<evidence type="ECO:0000256" key="3">
    <source>
        <dbReference type="ARBA" id="ARBA00004496"/>
    </source>
</evidence>